<accession>A0A2R6XD50</accession>
<keyword evidence="2" id="KW-1185">Reference proteome</keyword>
<protein>
    <submittedName>
        <fullName evidence="1">Uncharacterized protein</fullName>
    </submittedName>
</protein>
<evidence type="ECO:0000313" key="1">
    <source>
        <dbReference type="EMBL" id="PTQ44041.1"/>
    </source>
</evidence>
<dbReference type="EMBL" id="KZ772694">
    <property type="protein sequence ID" value="PTQ44041.1"/>
    <property type="molecule type" value="Genomic_DNA"/>
</dbReference>
<proteinExistence type="predicted"/>
<dbReference type="Proteomes" id="UP000244005">
    <property type="component" value="Unassembled WGS sequence"/>
</dbReference>
<evidence type="ECO:0000313" key="2">
    <source>
        <dbReference type="Proteomes" id="UP000244005"/>
    </source>
</evidence>
<dbReference type="AlphaFoldDB" id="A0A2R6XD50"/>
<reference evidence="2" key="1">
    <citation type="journal article" date="2017" name="Cell">
        <title>Insights into land plant evolution garnered from the Marchantia polymorpha genome.</title>
        <authorList>
            <person name="Bowman J.L."/>
            <person name="Kohchi T."/>
            <person name="Yamato K.T."/>
            <person name="Jenkins J."/>
            <person name="Shu S."/>
            <person name="Ishizaki K."/>
            <person name="Yamaoka S."/>
            <person name="Nishihama R."/>
            <person name="Nakamura Y."/>
            <person name="Berger F."/>
            <person name="Adam C."/>
            <person name="Aki S.S."/>
            <person name="Althoff F."/>
            <person name="Araki T."/>
            <person name="Arteaga-Vazquez M.A."/>
            <person name="Balasubrmanian S."/>
            <person name="Barry K."/>
            <person name="Bauer D."/>
            <person name="Boehm C.R."/>
            <person name="Briginshaw L."/>
            <person name="Caballero-Perez J."/>
            <person name="Catarino B."/>
            <person name="Chen F."/>
            <person name="Chiyoda S."/>
            <person name="Chovatia M."/>
            <person name="Davies K.M."/>
            <person name="Delmans M."/>
            <person name="Demura T."/>
            <person name="Dierschke T."/>
            <person name="Dolan L."/>
            <person name="Dorantes-Acosta A.E."/>
            <person name="Eklund D.M."/>
            <person name="Florent S.N."/>
            <person name="Flores-Sandoval E."/>
            <person name="Fujiyama A."/>
            <person name="Fukuzawa H."/>
            <person name="Galik B."/>
            <person name="Grimanelli D."/>
            <person name="Grimwood J."/>
            <person name="Grossniklaus U."/>
            <person name="Hamada T."/>
            <person name="Haseloff J."/>
            <person name="Hetherington A.J."/>
            <person name="Higo A."/>
            <person name="Hirakawa Y."/>
            <person name="Hundley H.N."/>
            <person name="Ikeda Y."/>
            <person name="Inoue K."/>
            <person name="Inoue S.I."/>
            <person name="Ishida S."/>
            <person name="Jia Q."/>
            <person name="Kakita M."/>
            <person name="Kanazawa T."/>
            <person name="Kawai Y."/>
            <person name="Kawashima T."/>
            <person name="Kennedy M."/>
            <person name="Kinose K."/>
            <person name="Kinoshita T."/>
            <person name="Kohara Y."/>
            <person name="Koide E."/>
            <person name="Komatsu K."/>
            <person name="Kopischke S."/>
            <person name="Kubo M."/>
            <person name="Kyozuka J."/>
            <person name="Lagercrantz U."/>
            <person name="Lin S.S."/>
            <person name="Lindquist E."/>
            <person name="Lipzen A.M."/>
            <person name="Lu C.W."/>
            <person name="De Luna E."/>
            <person name="Martienssen R.A."/>
            <person name="Minamino N."/>
            <person name="Mizutani M."/>
            <person name="Mizutani M."/>
            <person name="Mochizuki N."/>
            <person name="Monte I."/>
            <person name="Mosher R."/>
            <person name="Nagasaki H."/>
            <person name="Nakagami H."/>
            <person name="Naramoto S."/>
            <person name="Nishitani K."/>
            <person name="Ohtani M."/>
            <person name="Okamoto T."/>
            <person name="Okumura M."/>
            <person name="Phillips J."/>
            <person name="Pollak B."/>
            <person name="Reinders A."/>
            <person name="Rovekamp M."/>
            <person name="Sano R."/>
            <person name="Sawa S."/>
            <person name="Schmid M.W."/>
            <person name="Shirakawa M."/>
            <person name="Solano R."/>
            <person name="Spunde A."/>
            <person name="Suetsugu N."/>
            <person name="Sugano S."/>
            <person name="Sugiyama A."/>
            <person name="Sun R."/>
            <person name="Suzuki Y."/>
            <person name="Takenaka M."/>
            <person name="Takezawa D."/>
            <person name="Tomogane H."/>
            <person name="Tsuzuki M."/>
            <person name="Ueda T."/>
            <person name="Umeda M."/>
            <person name="Ward J.M."/>
            <person name="Watanabe Y."/>
            <person name="Yazaki K."/>
            <person name="Yokoyama R."/>
            <person name="Yoshitake Y."/>
            <person name="Yotsui I."/>
            <person name="Zachgo S."/>
            <person name="Schmutz J."/>
        </authorList>
    </citation>
    <scope>NUCLEOTIDE SEQUENCE [LARGE SCALE GENOMIC DNA]</scope>
    <source>
        <strain evidence="2">Tak-1</strain>
    </source>
</reference>
<organism evidence="1 2">
    <name type="scientific">Marchantia polymorpha</name>
    <name type="common">Common liverwort</name>
    <name type="synonym">Marchantia aquatica</name>
    <dbReference type="NCBI Taxonomy" id="3197"/>
    <lineage>
        <taxon>Eukaryota</taxon>
        <taxon>Viridiplantae</taxon>
        <taxon>Streptophyta</taxon>
        <taxon>Embryophyta</taxon>
        <taxon>Marchantiophyta</taxon>
        <taxon>Marchantiopsida</taxon>
        <taxon>Marchantiidae</taxon>
        <taxon>Marchantiales</taxon>
        <taxon>Marchantiaceae</taxon>
        <taxon>Marchantia</taxon>
    </lineage>
</organism>
<sequence length="94" mass="10027">MLRLGGGDPRNTFSWSCSSSGGGAIHCDGTGQEASGKRSDLLPICRSGHMESRKFGGGPSRSRGYEPCLLLSLTRWLTSVPGSAYYSLCLREAQ</sequence>
<name>A0A2R6XD50_MARPO</name>
<gene>
    <name evidence="1" type="ORF">MARPO_0022s0135</name>
</gene>